<dbReference type="InterPro" id="IPR029055">
    <property type="entry name" value="Ntn_hydrolases_N"/>
</dbReference>
<evidence type="ECO:0000313" key="12">
    <source>
        <dbReference type="Proteomes" id="UP000534783"/>
    </source>
</evidence>
<reference evidence="11 12" key="1">
    <citation type="journal article" date="2020" name="Nature">
        <title>Bacterial chemolithoautotrophy via manganese oxidation.</title>
        <authorList>
            <person name="Yu H."/>
            <person name="Leadbetter J.R."/>
        </authorList>
    </citation>
    <scope>NUCLEOTIDE SEQUENCE [LARGE SCALE GENOMIC DNA]</scope>
    <source>
        <strain evidence="11 12">Mn-1</strain>
    </source>
</reference>
<dbReference type="GO" id="GO:0006529">
    <property type="term" value="P:asparagine biosynthetic process"/>
    <property type="evidence" value="ECO:0007669"/>
    <property type="project" value="UniProtKB-KW"/>
</dbReference>
<comment type="similarity">
    <text evidence="2">Belongs to the asparagine synthetase family.</text>
</comment>
<dbReference type="AlphaFoldDB" id="A0A7X6IC51"/>
<name>A0A7X6IC51_9BACT</name>
<evidence type="ECO:0000259" key="10">
    <source>
        <dbReference type="PROSITE" id="PS51278"/>
    </source>
</evidence>
<dbReference type="InterPro" id="IPR033738">
    <property type="entry name" value="AsnB_N"/>
</dbReference>
<keyword evidence="4 9" id="KW-0547">Nucleotide-binding</keyword>
<evidence type="ECO:0000256" key="5">
    <source>
        <dbReference type="ARBA" id="ARBA00022840"/>
    </source>
</evidence>
<dbReference type="NCBIfam" id="TIGR01536">
    <property type="entry name" value="asn_synth_AEB"/>
    <property type="match status" value="1"/>
</dbReference>
<keyword evidence="12" id="KW-1185">Reference proteome</keyword>
<feature type="domain" description="Glutamine amidotransferase type-2" evidence="10">
    <location>
        <begin position="2"/>
        <end position="213"/>
    </location>
</feature>
<dbReference type="SUPFAM" id="SSF52402">
    <property type="entry name" value="Adenine nucleotide alpha hydrolases-like"/>
    <property type="match status" value="1"/>
</dbReference>
<evidence type="ECO:0000256" key="7">
    <source>
        <dbReference type="ARBA" id="ARBA00048741"/>
    </source>
</evidence>
<feature type="active site" description="For GATase activity" evidence="8">
    <location>
        <position position="2"/>
    </location>
</feature>
<comment type="caution">
    <text evidence="11">The sequence shown here is derived from an EMBL/GenBank/DDBJ whole genome shotgun (WGS) entry which is preliminary data.</text>
</comment>
<dbReference type="CDD" id="cd01991">
    <property type="entry name" value="Asn_synthase_B_C"/>
    <property type="match status" value="1"/>
</dbReference>
<dbReference type="CDD" id="cd00712">
    <property type="entry name" value="AsnB"/>
    <property type="match status" value="1"/>
</dbReference>
<evidence type="ECO:0000256" key="6">
    <source>
        <dbReference type="ARBA" id="ARBA00022962"/>
    </source>
</evidence>
<dbReference type="GO" id="GO:0005829">
    <property type="term" value="C:cytosol"/>
    <property type="evidence" value="ECO:0007669"/>
    <property type="project" value="TreeGrafter"/>
</dbReference>
<dbReference type="EMBL" id="VTOW01000003">
    <property type="protein sequence ID" value="NKE72130.1"/>
    <property type="molecule type" value="Genomic_DNA"/>
</dbReference>
<gene>
    <name evidence="11" type="primary">asnB</name>
    <name evidence="11" type="ORF">MNODULE_15380</name>
</gene>
<feature type="binding site" evidence="9">
    <location>
        <position position="100"/>
    </location>
    <ligand>
        <name>L-glutamine</name>
        <dbReference type="ChEBI" id="CHEBI:58359"/>
    </ligand>
</feature>
<evidence type="ECO:0000256" key="3">
    <source>
        <dbReference type="ARBA" id="ARBA00012737"/>
    </source>
</evidence>
<keyword evidence="8" id="KW-0028">Amino-acid biosynthesis</keyword>
<dbReference type="Proteomes" id="UP000534783">
    <property type="component" value="Unassembled WGS sequence"/>
</dbReference>
<comment type="pathway">
    <text evidence="1">Amino-acid biosynthesis; L-asparagine biosynthesis; L-asparagine from L-aspartate (L-Gln route): step 1/1.</text>
</comment>
<dbReference type="Gene3D" id="3.60.20.10">
    <property type="entry name" value="Glutamine Phosphoribosylpyrophosphate, subunit 1, domain 1"/>
    <property type="match status" value="1"/>
</dbReference>
<dbReference type="GO" id="GO:0004066">
    <property type="term" value="F:asparagine synthase (glutamine-hydrolyzing) activity"/>
    <property type="evidence" value="ECO:0007669"/>
    <property type="project" value="UniProtKB-EC"/>
</dbReference>
<evidence type="ECO:0000313" key="11">
    <source>
        <dbReference type="EMBL" id="NKE72130.1"/>
    </source>
</evidence>
<accession>A0A7X6IC51</accession>
<keyword evidence="8" id="KW-0061">Asparagine biosynthesis</keyword>
<evidence type="ECO:0000256" key="8">
    <source>
        <dbReference type="PIRSR" id="PIRSR001589-1"/>
    </source>
</evidence>
<dbReference type="RefSeq" id="WP_168061517.1">
    <property type="nucleotide sequence ID" value="NZ_VTOW01000003.1"/>
</dbReference>
<dbReference type="PROSITE" id="PS51278">
    <property type="entry name" value="GATASE_TYPE_2"/>
    <property type="match status" value="1"/>
</dbReference>
<dbReference type="InterPro" id="IPR014729">
    <property type="entry name" value="Rossmann-like_a/b/a_fold"/>
</dbReference>
<dbReference type="GO" id="GO:0005524">
    <property type="term" value="F:ATP binding"/>
    <property type="evidence" value="ECO:0007669"/>
    <property type="project" value="UniProtKB-KW"/>
</dbReference>
<keyword evidence="6 8" id="KW-0315">Glutamine amidotransferase</keyword>
<dbReference type="InterPro" id="IPR051786">
    <property type="entry name" value="ASN_synthetase/amidase"/>
</dbReference>
<proteinExistence type="inferred from homology"/>
<sequence>MCGIAGVFHKDQQAAVGSGLLTKMCRSLIHRGPDDEGQYCYRNMGIGMRRLSIIGLATGHQPIPNEDKSIWVVLNGEIYNYLEIKEDLTRKGHTFATTSDTECIVHLYEEYGERCVQYLRGMFAFAVIDQKNRSLFVARDRLGIKPLFYSMQGGGILFASEMKALLQDEAISREIDFAALDAFFTYGYIPSPLTIFKSVRKLDPGHFIKCDAKGIRIEQYWDLQFKPDHRKNEEEFAEEFLKRFDESVRIHLMSEVPLGAFLSGGIDSGLMVAMMARHMTSPVQTFTMGFGGGVGGYLDERGYAKKIAERYDADYHEFEVRPKLEEIIDFIIQSFDEPFADDSVIPTYYICKLAKEHVTVALTGLGGDELFGGYERYLGLTLSQFYQKIPPLITKAIIQPLVGRIPEQQSGHYLINHLKRFVRSVDGDPASRYQRYMSALDDSARGKLYSEGLQKEINVAQTERLGTRYFNALRNDQILDRAFYQDFKMYLPDDILALSDRLSMHHSLELRVPFVDHELVEFCATIPSSMKIRFFKKKYLLKKIARSFLPSEVINHRKQGFASPMASWLRNDLRGYSRDLLSEDNLNRNGFFRSGYINKLLDDHVMRRESHDKLIFSLIVFQKWYETYC</sequence>
<keyword evidence="11" id="KW-0436">Ligase</keyword>
<dbReference type="InterPro" id="IPR001962">
    <property type="entry name" value="Asn_synthase"/>
</dbReference>
<evidence type="ECO:0000256" key="1">
    <source>
        <dbReference type="ARBA" id="ARBA00005187"/>
    </source>
</evidence>
<dbReference type="InterPro" id="IPR006426">
    <property type="entry name" value="Asn_synth_AEB"/>
</dbReference>
<evidence type="ECO:0000256" key="2">
    <source>
        <dbReference type="ARBA" id="ARBA00005752"/>
    </source>
</evidence>
<organism evidence="11 12">
    <name type="scientific">Candidatus Manganitrophus noduliformans</name>
    <dbReference type="NCBI Taxonomy" id="2606439"/>
    <lineage>
        <taxon>Bacteria</taxon>
        <taxon>Pseudomonadati</taxon>
        <taxon>Nitrospirota</taxon>
        <taxon>Nitrospiria</taxon>
        <taxon>Candidatus Troglogloeales</taxon>
        <taxon>Candidatus Manganitrophaceae</taxon>
        <taxon>Candidatus Manganitrophus</taxon>
    </lineage>
</organism>
<dbReference type="Gene3D" id="3.40.50.620">
    <property type="entry name" value="HUPs"/>
    <property type="match status" value="1"/>
</dbReference>
<dbReference type="Pfam" id="PF13537">
    <property type="entry name" value="GATase_7"/>
    <property type="match status" value="1"/>
</dbReference>
<dbReference type="SUPFAM" id="SSF56235">
    <property type="entry name" value="N-terminal nucleophile aminohydrolases (Ntn hydrolases)"/>
    <property type="match status" value="1"/>
</dbReference>
<comment type="catalytic activity">
    <reaction evidence="7">
        <text>L-aspartate + L-glutamine + ATP + H2O = L-asparagine + L-glutamate + AMP + diphosphate + H(+)</text>
        <dbReference type="Rhea" id="RHEA:12228"/>
        <dbReference type="ChEBI" id="CHEBI:15377"/>
        <dbReference type="ChEBI" id="CHEBI:15378"/>
        <dbReference type="ChEBI" id="CHEBI:29985"/>
        <dbReference type="ChEBI" id="CHEBI:29991"/>
        <dbReference type="ChEBI" id="CHEBI:30616"/>
        <dbReference type="ChEBI" id="CHEBI:33019"/>
        <dbReference type="ChEBI" id="CHEBI:58048"/>
        <dbReference type="ChEBI" id="CHEBI:58359"/>
        <dbReference type="ChEBI" id="CHEBI:456215"/>
        <dbReference type="EC" id="6.3.5.4"/>
    </reaction>
</comment>
<protein>
    <recommendedName>
        <fullName evidence="3">asparagine synthase (glutamine-hydrolyzing)</fullName>
        <ecNumber evidence="3">6.3.5.4</ecNumber>
    </recommendedName>
</protein>
<dbReference type="PIRSF" id="PIRSF001589">
    <property type="entry name" value="Asn_synthetase_glu-h"/>
    <property type="match status" value="1"/>
</dbReference>
<dbReference type="Pfam" id="PF00733">
    <property type="entry name" value="Asn_synthase"/>
    <property type="match status" value="1"/>
</dbReference>
<evidence type="ECO:0000256" key="4">
    <source>
        <dbReference type="ARBA" id="ARBA00022741"/>
    </source>
</evidence>
<dbReference type="EC" id="6.3.5.4" evidence="3"/>
<keyword evidence="5 9" id="KW-0067">ATP-binding</keyword>
<dbReference type="InterPro" id="IPR017932">
    <property type="entry name" value="GATase_2_dom"/>
</dbReference>
<dbReference type="PANTHER" id="PTHR43284:SF1">
    <property type="entry name" value="ASPARAGINE SYNTHETASE"/>
    <property type="match status" value="1"/>
</dbReference>
<evidence type="ECO:0000256" key="9">
    <source>
        <dbReference type="PIRSR" id="PIRSR001589-2"/>
    </source>
</evidence>
<dbReference type="PANTHER" id="PTHR43284">
    <property type="entry name" value="ASPARAGINE SYNTHETASE (GLUTAMINE-HYDROLYZING)"/>
    <property type="match status" value="1"/>
</dbReference>